<dbReference type="AlphaFoldDB" id="A0AB37UCS4"/>
<sequence length="410" mass="45949">MRHNIFVNGSGRRTSEPATIAVAAAQHTLTELLLYLAKQVKHHFPNSNPYGMTLTQGDLADLEKMKDAFLDLNVVQIMGTTPTGETHQNAIRRTLIASSRKWAQHVLETPLAWGIHTLYIVITVGWAIPFSQTIPLAKTILGLVMWATSIPQDTFFLEIVIPKVELVDIAIYIFGPWFWTLALRYFQGRQLLARTGKRTLIIGDVPWVSKLLKSYVSKLFSLSYGIASLEVHGANPSDDLLHDFGHRVVRGTLLFLGLPDGRRGQKQKQQESAVIMTGKQVDGVRNINVGPEVVVMGANPEIARKGFSNAIVLAGNNEDFDFKNQNTEDRKTLIEDLRESRFGAFERLLASYVFFWALAKKVASFPFLRYQYWKSQSRTKIMTTAAPVAGMSVLTVVSQKLHKEQTITPN</sequence>
<dbReference type="EMBL" id="RSCK01000079">
    <property type="protein sequence ID" value="RUT05343.1"/>
    <property type="molecule type" value="Genomic_DNA"/>
</dbReference>
<evidence type="ECO:0000313" key="1">
    <source>
        <dbReference type="EMBL" id="RUT05343.1"/>
    </source>
</evidence>
<name>A0AB37UCS4_9CYAN</name>
<reference evidence="1 2" key="1">
    <citation type="journal article" date="2019" name="Genome Biol. Evol.">
        <title>Day and night: Metabolic profiles and evolutionary relationships of six axenic non-marine cyanobacteria.</title>
        <authorList>
            <person name="Will S.E."/>
            <person name="Henke P."/>
            <person name="Boedeker C."/>
            <person name="Huang S."/>
            <person name="Brinkmann H."/>
            <person name="Rohde M."/>
            <person name="Jarek M."/>
            <person name="Friedl T."/>
            <person name="Seufert S."/>
            <person name="Schumacher M."/>
            <person name="Overmann J."/>
            <person name="Neumann-Schaal M."/>
            <person name="Petersen J."/>
        </authorList>
    </citation>
    <scope>NUCLEOTIDE SEQUENCE [LARGE SCALE GENOMIC DNA]</scope>
    <source>
        <strain evidence="1 2">SAG 39.79</strain>
    </source>
</reference>
<protein>
    <submittedName>
        <fullName evidence="1">Uncharacterized protein</fullName>
    </submittedName>
</protein>
<dbReference type="RefSeq" id="WP_199755805.1">
    <property type="nucleotide sequence ID" value="NZ_JAVKZF010000004.1"/>
</dbReference>
<accession>A0AB37UCS4</accession>
<evidence type="ECO:0000313" key="2">
    <source>
        <dbReference type="Proteomes" id="UP000282574"/>
    </source>
</evidence>
<dbReference type="Proteomes" id="UP000282574">
    <property type="component" value="Unassembled WGS sequence"/>
</dbReference>
<keyword evidence="2" id="KW-1185">Reference proteome</keyword>
<comment type="caution">
    <text evidence="1">The sequence shown here is derived from an EMBL/GenBank/DDBJ whole genome shotgun (WGS) entry which is preliminary data.</text>
</comment>
<organism evidence="1 2">
    <name type="scientific">Chroococcidiopsis cubana SAG 39.79</name>
    <dbReference type="NCBI Taxonomy" id="388085"/>
    <lineage>
        <taxon>Bacteria</taxon>
        <taxon>Bacillati</taxon>
        <taxon>Cyanobacteriota</taxon>
        <taxon>Cyanophyceae</taxon>
        <taxon>Chroococcidiopsidales</taxon>
        <taxon>Chroococcidiopsidaceae</taxon>
        <taxon>Chroococcidiopsis</taxon>
    </lineage>
</organism>
<gene>
    <name evidence="1" type="ORF">DSM107010_56150</name>
</gene>
<proteinExistence type="predicted"/>